<evidence type="ECO:0000313" key="13">
    <source>
        <dbReference type="RefSeq" id="XP_022340869.1"/>
    </source>
</evidence>
<dbReference type="Gene3D" id="1.10.10.10">
    <property type="entry name" value="Winged helix-like DNA-binding domain superfamily/Winged helix DNA-binding domain"/>
    <property type="match status" value="1"/>
</dbReference>
<dbReference type="InterPro" id="IPR036390">
    <property type="entry name" value="WH_DNA-bd_sf"/>
</dbReference>
<dbReference type="RefSeq" id="XP_022340869.1">
    <property type="nucleotide sequence ID" value="XM_022485161.1"/>
</dbReference>
<dbReference type="OrthoDB" id="60033at2759"/>
<dbReference type="FunFam" id="1.10.10.10:FF:000027">
    <property type="entry name" value="Heat shock transcription factor 1"/>
    <property type="match status" value="1"/>
</dbReference>
<feature type="region of interest" description="Disordered" evidence="10">
    <location>
        <begin position="435"/>
        <end position="457"/>
    </location>
</feature>
<evidence type="ECO:0000256" key="10">
    <source>
        <dbReference type="SAM" id="MobiDB-lite"/>
    </source>
</evidence>
<comment type="subcellular location">
    <subcellularLocation>
        <location evidence="1">Nucleus</location>
    </subcellularLocation>
</comment>
<feature type="region of interest" description="Disordered" evidence="10">
    <location>
        <begin position="337"/>
        <end position="360"/>
    </location>
</feature>
<dbReference type="GO" id="GO:0005634">
    <property type="term" value="C:nucleus"/>
    <property type="evidence" value="ECO:0007669"/>
    <property type="project" value="UniProtKB-SubCell"/>
</dbReference>
<sequence>MGSNPVPAFLTKLWALVENPTCDDLICWDESGKSFHVFDQGRFAKEILPLYFKHSNIASFIRQLNMYGFRKVTNIEQGLKTEKDDLEFHHPYFQKGQEHLLEHIKRKITHHVPAHPPIKVEPIQAVSVPTEDLSRMVSEVNQVRSKQDLMNNKLETMKKENEVLWREVASLRQKHMKQTQIVNKLIQFLVHLVGANRVAAASKRKMPLMIGNTPSPKVARYSKNLPIDQEIPNYKVESPESYGNFNSSNGPIIHDITDLHEDVPQKNASEMKKTPEMDLSHLNLPPDLINPTSSSGEKEDLNLFSGDLLSESSSDIIPRVISMSDLGRLGNISTYMNTKTTPTNSVHQQGTMPKPGKDFHRQKSVSEMSDHVESVSSDLEGLKDLLTGSSYFDSNLLMGLFNPDMENVSSGSSLFNADGTINTAGDSMLAGLDNFKSDDGSNSGPLVQYKPGDEDIPDLFDLAEMSKDDGEEDTSKVSIDQISKSKALDTPLPIQISADDLD</sequence>
<dbReference type="InterPro" id="IPR010542">
    <property type="entry name" value="Vert_HSTF_C"/>
</dbReference>
<dbReference type="PANTHER" id="PTHR10015">
    <property type="entry name" value="HEAT SHOCK TRANSCRIPTION FACTOR"/>
    <property type="match status" value="1"/>
</dbReference>
<feature type="compositionally biased region" description="Polar residues" evidence="10">
    <location>
        <begin position="337"/>
        <end position="351"/>
    </location>
</feature>
<dbReference type="KEGG" id="cvn:111135254"/>
<evidence type="ECO:0000259" key="11">
    <source>
        <dbReference type="PROSITE" id="PS00434"/>
    </source>
</evidence>
<name>A0A8B8ELT9_CRAVI</name>
<keyword evidence="5" id="KW-0238">DNA-binding</keyword>
<dbReference type="InterPro" id="IPR036388">
    <property type="entry name" value="WH-like_DNA-bd_sf"/>
</dbReference>
<organism evidence="12 13">
    <name type="scientific">Crassostrea virginica</name>
    <name type="common">Eastern oyster</name>
    <dbReference type="NCBI Taxonomy" id="6565"/>
    <lineage>
        <taxon>Eukaryota</taxon>
        <taxon>Metazoa</taxon>
        <taxon>Spiralia</taxon>
        <taxon>Lophotrochozoa</taxon>
        <taxon>Mollusca</taxon>
        <taxon>Bivalvia</taxon>
        <taxon>Autobranchia</taxon>
        <taxon>Pteriomorphia</taxon>
        <taxon>Ostreida</taxon>
        <taxon>Ostreoidea</taxon>
        <taxon>Ostreidae</taxon>
        <taxon>Crassostrea</taxon>
    </lineage>
</organism>
<evidence type="ECO:0000256" key="6">
    <source>
        <dbReference type="ARBA" id="ARBA00023159"/>
    </source>
</evidence>
<dbReference type="AlphaFoldDB" id="A0A8B8ELT9"/>
<keyword evidence="12" id="KW-1185">Reference proteome</keyword>
<keyword evidence="4" id="KW-0346">Stress response</keyword>
<keyword evidence="8" id="KW-0539">Nucleus</keyword>
<dbReference type="Proteomes" id="UP000694844">
    <property type="component" value="Chromosome 5"/>
</dbReference>
<keyword evidence="6" id="KW-0010">Activator</keyword>
<accession>A0A8B8ELT9</accession>
<dbReference type="InterPro" id="IPR000232">
    <property type="entry name" value="HSF_DNA-bd"/>
</dbReference>
<feature type="domain" description="HSF-type DNA-binding" evidence="11">
    <location>
        <begin position="48"/>
        <end position="72"/>
    </location>
</feature>
<reference evidence="13" key="1">
    <citation type="submission" date="2025-08" db="UniProtKB">
        <authorList>
            <consortium name="RefSeq"/>
        </authorList>
    </citation>
    <scope>IDENTIFICATION</scope>
    <source>
        <tissue evidence="13">Whole sample</tissue>
    </source>
</reference>
<dbReference type="PRINTS" id="PR00056">
    <property type="entry name" value="HSFDOMAIN"/>
</dbReference>
<evidence type="ECO:0000256" key="2">
    <source>
        <dbReference type="ARBA" id="ARBA00006403"/>
    </source>
</evidence>
<protein>
    <submittedName>
        <fullName evidence="13">Heat shock factor protein-like</fullName>
    </submittedName>
</protein>
<gene>
    <name evidence="13" type="primary">LOC111135254</name>
</gene>
<dbReference type="Pfam" id="PF06546">
    <property type="entry name" value="Vert_HS_TF"/>
    <property type="match status" value="1"/>
</dbReference>
<evidence type="ECO:0000256" key="8">
    <source>
        <dbReference type="ARBA" id="ARBA00023242"/>
    </source>
</evidence>
<evidence type="ECO:0000256" key="4">
    <source>
        <dbReference type="ARBA" id="ARBA00023016"/>
    </source>
</evidence>
<evidence type="ECO:0000256" key="3">
    <source>
        <dbReference type="ARBA" id="ARBA00023015"/>
    </source>
</evidence>
<dbReference type="PROSITE" id="PS00434">
    <property type="entry name" value="HSF_DOMAIN"/>
    <property type="match status" value="1"/>
</dbReference>
<dbReference type="PANTHER" id="PTHR10015:SF427">
    <property type="entry name" value="HEAT SHOCK FACTOR PROTEIN"/>
    <property type="match status" value="1"/>
</dbReference>
<keyword evidence="7" id="KW-0804">Transcription</keyword>
<keyword evidence="3" id="KW-0805">Transcription regulation</keyword>
<evidence type="ECO:0000256" key="7">
    <source>
        <dbReference type="ARBA" id="ARBA00023163"/>
    </source>
</evidence>
<evidence type="ECO:0000256" key="9">
    <source>
        <dbReference type="RuleBase" id="RU004020"/>
    </source>
</evidence>
<proteinExistence type="inferred from homology"/>
<dbReference type="Pfam" id="PF00447">
    <property type="entry name" value="HSF_DNA-bind"/>
    <property type="match status" value="1"/>
</dbReference>
<dbReference type="GeneID" id="111135254"/>
<dbReference type="GO" id="GO:0043565">
    <property type="term" value="F:sequence-specific DNA binding"/>
    <property type="evidence" value="ECO:0007669"/>
    <property type="project" value="InterPro"/>
</dbReference>
<evidence type="ECO:0000256" key="1">
    <source>
        <dbReference type="ARBA" id="ARBA00004123"/>
    </source>
</evidence>
<dbReference type="SUPFAM" id="SSF46785">
    <property type="entry name" value="Winged helix' DNA-binding domain"/>
    <property type="match status" value="1"/>
</dbReference>
<evidence type="ECO:0000256" key="5">
    <source>
        <dbReference type="ARBA" id="ARBA00023125"/>
    </source>
</evidence>
<comment type="similarity">
    <text evidence="2 9">Belongs to the HSF family.</text>
</comment>
<evidence type="ECO:0000313" key="12">
    <source>
        <dbReference type="Proteomes" id="UP000694844"/>
    </source>
</evidence>
<dbReference type="SMART" id="SM00415">
    <property type="entry name" value="HSF"/>
    <property type="match status" value="1"/>
</dbReference>
<dbReference type="GO" id="GO:0003700">
    <property type="term" value="F:DNA-binding transcription factor activity"/>
    <property type="evidence" value="ECO:0007669"/>
    <property type="project" value="InterPro"/>
</dbReference>